<evidence type="ECO:0000313" key="2">
    <source>
        <dbReference type="Proteomes" id="UP000266673"/>
    </source>
</evidence>
<accession>A0A397UDH2</accession>
<protein>
    <recommendedName>
        <fullName evidence="3">SPRY domain-containing protein</fullName>
    </recommendedName>
</protein>
<dbReference type="InterPro" id="IPR043136">
    <property type="entry name" value="B30.2/SPRY_sf"/>
</dbReference>
<sequence>MGCAYHGDDGDFFCSGSGKPYGPTYTIGDTIGCYLNFRNDRKEASLPLLIPEGKTGEGRSVPINLTAIISQLCLSHIPRLFFHLFFSDIKQISIIITINKE</sequence>
<dbReference type="Gene3D" id="2.60.120.920">
    <property type="match status" value="1"/>
</dbReference>
<dbReference type="SUPFAM" id="SSF49899">
    <property type="entry name" value="Concanavalin A-like lectins/glucanases"/>
    <property type="match status" value="1"/>
</dbReference>
<proteinExistence type="predicted"/>
<organism evidence="1 2">
    <name type="scientific">Gigaspora rosea</name>
    <dbReference type="NCBI Taxonomy" id="44941"/>
    <lineage>
        <taxon>Eukaryota</taxon>
        <taxon>Fungi</taxon>
        <taxon>Fungi incertae sedis</taxon>
        <taxon>Mucoromycota</taxon>
        <taxon>Glomeromycotina</taxon>
        <taxon>Glomeromycetes</taxon>
        <taxon>Diversisporales</taxon>
        <taxon>Gigasporaceae</taxon>
        <taxon>Gigaspora</taxon>
    </lineage>
</organism>
<dbReference type="EMBL" id="QKWP01002033">
    <property type="protein sequence ID" value="RIB05186.1"/>
    <property type="molecule type" value="Genomic_DNA"/>
</dbReference>
<reference evidence="1 2" key="1">
    <citation type="submission" date="2018-06" db="EMBL/GenBank/DDBJ databases">
        <title>Comparative genomics reveals the genomic features of Rhizophagus irregularis, R. cerebriforme, R. diaphanum and Gigaspora rosea, and their symbiotic lifestyle signature.</title>
        <authorList>
            <person name="Morin E."/>
            <person name="San Clemente H."/>
            <person name="Chen E.C.H."/>
            <person name="De La Providencia I."/>
            <person name="Hainaut M."/>
            <person name="Kuo A."/>
            <person name="Kohler A."/>
            <person name="Murat C."/>
            <person name="Tang N."/>
            <person name="Roy S."/>
            <person name="Loubradou J."/>
            <person name="Henrissat B."/>
            <person name="Grigoriev I.V."/>
            <person name="Corradi N."/>
            <person name="Roux C."/>
            <person name="Martin F.M."/>
        </authorList>
    </citation>
    <scope>NUCLEOTIDE SEQUENCE [LARGE SCALE GENOMIC DNA]</scope>
    <source>
        <strain evidence="1 2">DAOM 194757</strain>
    </source>
</reference>
<dbReference type="AlphaFoldDB" id="A0A397UDH2"/>
<gene>
    <name evidence="1" type="ORF">C2G38_2220363</name>
</gene>
<dbReference type="STRING" id="44941.A0A397UDH2"/>
<evidence type="ECO:0008006" key="3">
    <source>
        <dbReference type="Google" id="ProtNLM"/>
    </source>
</evidence>
<evidence type="ECO:0000313" key="1">
    <source>
        <dbReference type="EMBL" id="RIB05186.1"/>
    </source>
</evidence>
<name>A0A397UDH2_9GLOM</name>
<keyword evidence="2" id="KW-1185">Reference proteome</keyword>
<dbReference type="Proteomes" id="UP000266673">
    <property type="component" value="Unassembled WGS sequence"/>
</dbReference>
<dbReference type="OrthoDB" id="258495at2759"/>
<dbReference type="InterPro" id="IPR013320">
    <property type="entry name" value="ConA-like_dom_sf"/>
</dbReference>
<comment type="caution">
    <text evidence="1">The sequence shown here is derived from an EMBL/GenBank/DDBJ whole genome shotgun (WGS) entry which is preliminary data.</text>
</comment>